<keyword evidence="5 7" id="KW-0175">Coiled coil</keyword>
<organism evidence="10 11">
    <name type="scientific">Gavia stellata</name>
    <name type="common">Red-throated diver</name>
    <name type="synonym">Colymbus stellatus</name>
    <dbReference type="NCBI Taxonomy" id="37040"/>
    <lineage>
        <taxon>Eukaryota</taxon>
        <taxon>Metazoa</taxon>
        <taxon>Chordata</taxon>
        <taxon>Craniata</taxon>
        <taxon>Vertebrata</taxon>
        <taxon>Euteleostomi</taxon>
        <taxon>Archelosauria</taxon>
        <taxon>Archosauria</taxon>
        <taxon>Dinosauria</taxon>
        <taxon>Saurischia</taxon>
        <taxon>Theropoda</taxon>
        <taxon>Coelurosauria</taxon>
        <taxon>Aves</taxon>
        <taxon>Neognathae</taxon>
        <taxon>Neoaves</taxon>
        <taxon>Aequornithes</taxon>
        <taxon>Gaviiformes</taxon>
        <taxon>Gaviidae</taxon>
        <taxon>Gavia</taxon>
    </lineage>
</organism>
<keyword evidence="4" id="KW-0677">Repeat</keyword>
<dbReference type="InterPro" id="IPR055419">
    <property type="entry name" value="Spectrin_PEPL/EVPL"/>
</dbReference>
<dbReference type="FunFam" id="2.30.30.40:FF:000088">
    <property type="entry name" value="Periplakin"/>
    <property type="match status" value="1"/>
</dbReference>
<dbReference type="FunFam" id="3.90.1290.10:FF:000010">
    <property type="entry name" value="Envoplakin a"/>
    <property type="match status" value="1"/>
</dbReference>
<keyword evidence="11" id="KW-1185">Reference proteome</keyword>
<dbReference type="InterPro" id="IPR035915">
    <property type="entry name" value="Plakin_repeat_sf"/>
</dbReference>
<feature type="region of interest" description="Disordered" evidence="8">
    <location>
        <begin position="489"/>
        <end position="508"/>
    </location>
</feature>
<dbReference type="GO" id="GO:0005882">
    <property type="term" value="C:intermediate filament"/>
    <property type="evidence" value="ECO:0007669"/>
    <property type="project" value="TreeGrafter"/>
</dbReference>
<dbReference type="Gene3D" id="3.30.160.780">
    <property type="match status" value="1"/>
</dbReference>
<dbReference type="Pfam" id="PF26346">
    <property type="entry name" value="Plectin_PPL"/>
    <property type="match status" value="3"/>
</dbReference>
<dbReference type="GO" id="GO:0045104">
    <property type="term" value="P:intermediate filament cytoskeleton organization"/>
    <property type="evidence" value="ECO:0007669"/>
    <property type="project" value="InterPro"/>
</dbReference>
<evidence type="ECO:0000256" key="2">
    <source>
        <dbReference type="ARBA" id="ARBA00022443"/>
    </source>
</evidence>
<dbReference type="Pfam" id="PF00681">
    <property type="entry name" value="Plectin"/>
    <property type="match status" value="3"/>
</dbReference>
<protein>
    <submittedName>
        <fullName evidence="10">Envoplakin</fullName>
    </submittedName>
</protein>
<dbReference type="FunFam" id="1.20.58.60:FF:000030">
    <property type="entry name" value="Short stop, isoform K"/>
    <property type="match status" value="1"/>
</dbReference>
<dbReference type="GO" id="GO:0042060">
    <property type="term" value="P:wound healing"/>
    <property type="evidence" value="ECO:0007669"/>
    <property type="project" value="TreeGrafter"/>
</dbReference>
<dbReference type="GO" id="GO:0045296">
    <property type="term" value="F:cadherin binding"/>
    <property type="evidence" value="ECO:0007669"/>
    <property type="project" value="TreeGrafter"/>
</dbReference>
<feature type="compositionally biased region" description="Polar residues" evidence="8">
    <location>
        <begin position="864"/>
        <end position="879"/>
    </location>
</feature>
<sequence length="1998" mass="230875">RSSTNELAMLISRMQTNADQVEKDILETQSRLKQDVSNHQKSKAFEFQPENARNLKEAETLLKDLFLDVDRAKRLKHPQATEIEKDIQQLHDRVTQLCAEYRALYEQLNIPDVGPRVDWARILDEKMKQVNAGQYGPGMSELEKQIAEHNILQKEIEAYGLQIKNLRSGDVADLKSQYKDLLKASIWRGQSLGSLYHHLQGCTKELGYLTDQQTRILKQDWSDQMMDVQSVRREYEDFKSNELLSQEEFVNHLQDDGDRLEPTELCSVPPQAHQEALKNEWQNFLNLCICQESQLKSVESYKKFQDDAEAVSCSLKKMNSDLDTKYSKFNKDSPGVVSDLLLQLENEEKVVKQAEKSITDLKRRSKEISPLKLRRMRPSQPLTLDTLCDWDAGEVQLARGDKYTLKDNSNPEMWVVQSSTGVVQEAPSACFSIPPPDPESIDKVNRLEGELNAVKQKRAVVQSTLRRSHKEQVQPSQQGMSAVIPQMTLPGGSNTSSHSLDGAVPQGPTPYKRATAPLAPQQNPPLREIHFRNSAETTKKLENLGAAKDALQKECETYLSKKPTGTSASQLPVTLNALRSKYNDVNMLSSLYNEKAKAALNLETQIENTDKIVSTFEAKLAQDSIIPASPNALQDRANDLQKMKRDLVAQEDCVLKLNRGLKDAEHSCSAVQNNFQEYCPDLPRQKREVQLLNDRYHAVADQLDQREKTLRNISLTYQQFQNSNENLMFWMNNLPKHQVKTTDGPSQINYKLQAQKRLVEEIKSKEPEKNAVVRLSRNVQSTLNDYELQAGKYSSSLDPTLTDFAAKRLRVTPLQESIQAQENDVTKLYMELAAENKQQLSRLEFAKKIVEKKEVHEDIEAVHEQNQQSENKATTSTESEGLKSQLEEERRKVAKIEEDLEEHRKKLLMLKTQKPIERVEEKEVIEYYRDPQVESNVSKMAQQIEEEGKKRQSLQEDIEVMSRKLAQMESEKKVVPAQLLTKEVTKIEKDPSLDSQAASLRQEIKRLQQESLAAASELEQRKRELHMLERKQPNIREKVVVKELIKLEKNPEMLKSVRTLQLQIDEESFKRKSAEEAILKVKNKIEDVERLIETAEPKIIVKEVKQVEQDPELLRESSKLKTLIEEERSKNLMLTGELGELQSQYSIAEKQKPRIEVKERVNEIFLVDPETERQIAHLKRELQEVTLKRTKIDSEVEEALAELNVLRSQKPVVELKEVIEEVVKHEKSPEILREIDRLKQQLNELVNTNGRTQEQLIRLQGERDEWKRERSKVETKLVNKEVIRYENDPLLEKEADRLRQEVRNMSQKRRAAEDAIYDLQNKYMLLERRKPEEKVVVQEVILTQKDPKLRDEHNRLSRSLDEEVSNRRRLERDVQQVRALVEEQEKLLNFQEDRSKRLALEKEMRQITLKIKELEESPAPVQEKIIMEEVVKLEKDPVLAQSASNLRLELDREKMEVLNLQRECKNLHMQVDVLQKTKSQEKTIYKEVIRVEKDRALESERARIWELLNRERGSKQKAEEEVRRLREKIERAEGMKRTWAREETELQKARNLAIQERANLESELRELERQKQQKVLFLREESKLLNQRTENDRQKKKQLEHEFSLLEADILREKDQIYNKERFIRDLQSRVNREEINHETQMRETNLSTKISILDPETGKDMSPYEAYKRGIIDRGQYIQLQELECDWEEVTTLGPNGEVSVLLDKKSGKQYSIDDALRLRRITKEEYQLYRDGKIPISEFALLVAGESKPSPSLSIGSIISKSPVSSPTTHQTQSFFPTASQKGFCDDTSPIAGVYDTTTDTKYNIKTAVAKKLLDPMTAQKLLEAQAATGGIIDLISRDRFSVHKAIERGLIDRTYMQRLLNAQKAFTGIEDPVTKRRLSVGEAVQKGWMTKDSAFPYLEVQHLTGGLIDPKKTGRIPVLEAAQTGMITGDLANRLQDESNYEKDLIDPITKEKINYKEAMALCQKDSLSSLLLLPATSEGYQRYHQASRSPRLSR</sequence>
<dbReference type="InterPro" id="IPR001101">
    <property type="entry name" value="Plectin_repeat"/>
</dbReference>
<evidence type="ECO:0000256" key="1">
    <source>
        <dbReference type="ARBA" id="ARBA00009109"/>
    </source>
</evidence>
<evidence type="ECO:0000256" key="8">
    <source>
        <dbReference type="SAM" id="MobiDB-lite"/>
    </source>
</evidence>
<dbReference type="FunFam" id="1.20.58.60:FF:000142">
    <property type="entry name" value="Envoplakin like"/>
    <property type="match status" value="1"/>
</dbReference>
<evidence type="ECO:0000256" key="5">
    <source>
        <dbReference type="ARBA" id="ARBA00023054"/>
    </source>
</evidence>
<feature type="region of interest" description="Disordered" evidence="8">
    <location>
        <begin position="862"/>
        <end position="890"/>
    </location>
</feature>
<feature type="coiled-coil region" evidence="7">
    <location>
        <begin position="1175"/>
        <end position="1329"/>
    </location>
</feature>
<dbReference type="PANTHER" id="PTHR23169">
    <property type="entry name" value="ENVOPLAKIN"/>
    <property type="match status" value="1"/>
</dbReference>
<dbReference type="GO" id="GO:0005737">
    <property type="term" value="C:cytoplasm"/>
    <property type="evidence" value="ECO:0007669"/>
    <property type="project" value="TreeGrafter"/>
</dbReference>
<dbReference type="EMBL" id="KK612375">
    <property type="protein sequence ID" value="KFV46880.1"/>
    <property type="molecule type" value="Genomic_DNA"/>
</dbReference>
<evidence type="ECO:0000313" key="11">
    <source>
        <dbReference type="Proteomes" id="UP000054313"/>
    </source>
</evidence>
<keyword evidence="2 6" id="KW-0728">SH3 domain</keyword>
<proteinExistence type="inferred from homology"/>
<dbReference type="Gene3D" id="1.20.58.60">
    <property type="match status" value="4"/>
</dbReference>
<dbReference type="SUPFAM" id="SSF46966">
    <property type="entry name" value="Spectrin repeat"/>
    <property type="match status" value="2"/>
</dbReference>
<dbReference type="GO" id="GO:0005198">
    <property type="term" value="F:structural molecule activity"/>
    <property type="evidence" value="ECO:0007669"/>
    <property type="project" value="TreeGrafter"/>
</dbReference>
<dbReference type="Gene3D" id="3.90.1290.10">
    <property type="entry name" value="Plakin repeat"/>
    <property type="match status" value="1"/>
</dbReference>
<feature type="coiled-coil region" evidence="7">
    <location>
        <begin position="997"/>
        <end position="1024"/>
    </location>
</feature>
<feature type="coiled-coil region" evidence="7">
    <location>
        <begin position="337"/>
        <end position="364"/>
    </location>
</feature>
<feature type="coiled-coil region" evidence="7">
    <location>
        <begin position="55"/>
        <end position="100"/>
    </location>
</feature>
<reference evidence="10 11" key="1">
    <citation type="submission" date="2014-04" db="EMBL/GenBank/DDBJ databases">
        <title>Genome evolution of avian class.</title>
        <authorList>
            <person name="Zhang G."/>
            <person name="Li C."/>
        </authorList>
    </citation>
    <scope>NUCLEOTIDE SEQUENCE [LARGE SCALE GENOMIC DNA]</scope>
    <source>
        <strain evidence="10">BGI_N328</strain>
    </source>
</reference>
<dbReference type="InterPro" id="IPR041615">
    <property type="entry name" value="Desmoplakin_SH3"/>
</dbReference>
<dbReference type="FunFam" id="3.30.160.780:FF:000002">
    <property type="entry name" value="Envoplakin b"/>
    <property type="match status" value="1"/>
</dbReference>
<feature type="non-terminal residue" evidence="10">
    <location>
        <position position="1998"/>
    </location>
</feature>
<feature type="coiled-coil region" evidence="7">
    <location>
        <begin position="1508"/>
        <end position="1644"/>
    </location>
</feature>
<comment type="similarity">
    <text evidence="1">Belongs to the plakin or cytolinker family.</text>
</comment>
<dbReference type="InterPro" id="IPR058847">
    <property type="entry name" value="Plectin_PPL"/>
</dbReference>
<dbReference type="Gene3D" id="2.30.30.40">
    <property type="entry name" value="SH3 Domains"/>
    <property type="match status" value="1"/>
</dbReference>
<evidence type="ECO:0000259" key="9">
    <source>
        <dbReference type="PROSITE" id="PS50002"/>
    </source>
</evidence>
<dbReference type="InterPro" id="IPR043197">
    <property type="entry name" value="Plakin"/>
</dbReference>
<feature type="non-terminal residue" evidence="10">
    <location>
        <position position="1"/>
    </location>
</feature>
<evidence type="ECO:0000256" key="4">
    <source>
        <dbReference type="ARBA" id="ARBA00022737"/>
    </source>
</evidence>
<dbReference type="SMART" id="SM00250">
    <property type="entry name" value="PLEC"/>
    <property type="match status" value="7"/>
</dbReference>
<dbReference type="PROSITE" id="PS50002">
    <property type="entry name" value="SH3"/>
    <property type="match status" value="1"/>
</dbReference>
<evidence type="ECO:0000256" key="6">
    <source>
        <dbReference type="PROSITE-ProRule" id="PRU00192"/>
    </source>
</evidence>
<dbReference type="SUPFAM" id="SSF75399">
    <property type="entry name" value="Plakin repeat"/>
    <property type="match status" value="2"/>
</dbReference>
<dbReference type="Pfam" id="PF17902">
    <property type="entry name" value="SH3_10"/>
    <property type="match status" value="1"/>
</dbReference>
<feature type="domain" description="SH3" evidence="9">
    <location>
        <begin position="379"/>
        <end position="436"/>
    </location>
</feature>
<evidence type="ECO:0000256" key="3">
    <source>
        <dbReference type="ARBA" id="ARBA00022553"/>
    </source>
</evidence>
<dbReference type="FunFam" id="1.20.58.60:FF:000178">
    <property type="entry name" value="Envoplakin a"/>
    <property type="match status" value="1"/>
</dbReference>
<feature type="coiled-coil region" evidence="7">
    <location>
        <begin position="937"/>
        <end position="971"/>
    </location>
</feature>
<feature type="coiled-coil region" evidence="7">
    <location>
        <begin position="1443"/>
        <end position="1477"/>
    </location>
</feature>
<evidence type="ECO:0000256" key="7">
    <source>
        <dbReference type="SAM" id="Coils"/>
    </source>
</evidence>
<evidence type="ECO:0000313" key="10">
    <source>
        <dbReference type="EMBL" id="KFV46880.1"/>
    </source>
</evidence>
<accession>A0A093ERQ5</accession>
<dbReference type="InterPro" id="IPR001452">
    <property type="entry name" value="SH3_domain"/>
</dbReference>
<dbReference type="GO" id="GO:0016020">
    <property type="term" value="C:membrane"/>
    <property type="evidence" value="ECO:0007669"/>
    <property type="project" value="TreeGrafter"/>
</dbReference>
<dbReference type="PANTHER" id="PTHR23169:SF7">
    <property type="entry name" value="ENVOPLAKIN"/>
    <property type="match status" value="1"/>
</dbReference>
<feature type="coiled-coil region" evidence="7">
    <location>
        <begin position="534"/>
        <end position="561"/>
    </location>
</feature>
<dbReference type="Pfam" id="PF23160">
    <property type="entry name" value="Spectrin_1st_PEPL"/>
    <property type="match status" value="1"/>
</dbReference>
<feature type="coiled-coil region" evidence="7">
    <location>
        <begin position="1353"/>
        <end position="1417"/>
    </location>
</feature>
<dbReference type="Proteomes" id="UP000054313">
    <property type="component" value="Unassembled WGS sequence"/>
</dbReference>
<keyword evidence="3" id="KW-0597">Phosphoprotein</keyword>
<name>A0A093ERQ5_GAVST</name>
<gene>
    <name evidence="10" type="ORF">N328_05017</name>
</gene>